<dbReference type="AlphaFoldDB" id="A0A2T7EX15"/>
<dbReference type="EMBL" id="CM009750">
    <property type="protein sequence ID" value="PUZ72375.1"/>
    <property type="molecule type" value="Genomic_DNA"/>
</dbReference>
<protein>
    <submittedName>
        <fullName evidence="1">Uncharacterized protein</fullName>
    </submittedName>
</protein>
<keyword evidence="2" id="KW-1185">Reference proteome</keyword>
<evidence type="ECO:0000313" key="2">
    <source>
        <dbReference type="Proteomes" id="UP000244336"/>
    </source>
</evidence>
<gene>
    <name evidence="1" type="ORF">GQ55_2G389100</name>
</gene>
<dbReference type="OrthoDB" id="715422at2759"/>
<accession>A0A2T7EX15</accession>
<evidence type="ECO:0000313" key="1">
    <source>
        <dbReference type="EMBL" id="PUZ72375.1"/>
    </source>
</evidence>
<sequence length="114" mass="12630">MCDLLSRPLACLRGHPLEAMLEVLDQFDLTLSDNTSVIQASINKIVRAPIHLAEKFRPVIEELIAAQTLLSDPNLIGESSRRNNCGDEDDFVDAHTGCTKCNEGPKYCLHTSHQ</sequence>
<dbReference type="Gramene" id="PUZ72375">
    <property type="protein sequence ID" value="PUZ72375"/>
    <property type="gene ID" value="GQ55_2G389100"/>
</dbReference>
<organism evidence="1 2">
    <name type="scientific">Panicum hallii var. hallii</name>
    <dbReference type="NCBI Taxonomy" id="1504633"/>
    <lineage>
        <taxon>Eukaryota</taxon>
        <taxon>Viridiplantae</taxon>
        <taxon>Streptophyta</taxon>
        <taxon>Embryophyta</taxon>
        <taxon>Tracheophyta</taxon>
        <taxon>Spermatophyta</taxon>
        <taxon>Magnoliopsida</taxon>
        <taxon>Liliopsida</taxon>
        <taxon>Poales</taxon>
        <taxon>Poaceae</taxon>
        <taxon>PACMAD clade</taxon>
        <taxon>Panicoideae</taxon>
        <taxon>Panicodae</taxon>
        <taxon>Paniceae</taxon>
        <taxon>Panicinae</taxon>
        <taxon>Panicum</taxon>
        <taxon>Panicum sect. Panicum</taxon>
    </lineage>
</organism>
<proteinExistence type="predicted"/>
<dbReference type="Proteomes" id="UP000244336">
    <property type="component" value="Chromosome 2"/>
</dbReference>
<name>A0A2T7EX15_9POAL</name>
<reference evidence="1 2" key="1">
    <citation type="submission" date="2018-04" db="EMBL/GenBank/DDBJ databases">
        <title>WGS assembly of Panicum hallii var. hallii HAL2.</title>
        <authorList>
            <person name="Lovell J."/>
            <person name="Jenkins J."/>
            <person name="Lowry D."/>
            <person name="Mamidi S."/>
            <person name="Sreedasyam A."/>
            <person name="Weng X."/>
            <person name="Barry K."/>
            <person name="Bonette J."/>
            <person name="Campitelli B."/>
            <person name="Daum C."/>
            <person name="Gordon S."/>
            <person name="Gould B."/>
            <person name="Lipzen A."/>
            <person name="MacQueen A."/>
            <person name="Palacio-Mejia J."/>
            <person name="Plott C."/>
            <person name="Shakirov E."/>
            <person name="Shu S."/>
            <person name="Yoshinaga Y."/>
            <person name="Zane M."/>
            <person name="Rokhsar D."/>
            <person name="Grimwood J."/>
            <person name="Schmutz J."/>
            <person name="Juenger T."/>
        </authorList>
    </citation>
    <scope>NUCLEOTIDE SEQUENCE [LARGE SCALE GENOMIC DNA]</scope>
    <source>
        <strain evidence="2">cv. HAL2</strain>
    </source>
</reference>